<proteinExistence type="predicted"/>
<dbReference type="EMBL" id="JANEYF010003330">
    <property type="protein sequence ID" value="KAJ8937240.1"/>
    <property type="molecule type" value="Genomic_DNA"/>
</dbReference>
<evidence type="ECO:0000313" key="2">
    <source>
        <dbReference type="Proteomes" id="UP001162156"/>
    </source>
</evidence>
<reference evidence="1" key="1">
    <citation type="journal article" date="2023" name="Insect Mol. Biol.">
        <title>Genome sequencing provides insights into the evolution of gene families encoding plant cell wall-degrading enzymes in longhorned beetles.</title>
        <authorList>
            <person name="Shin N.R."/>
            <person name="Okamura Y."/>
            <person name="Kirsch R."/>
            <person name="Pauchet Y."/>
        </authorList>
    </citation>
    <scope>NUCLEOTIDE SEQUENCE</scope>
    <source>
        <strain evidence="1">RBIC_L_NR</strain>
    </source>
</reference>
<dbReference type="Proteomes" id="UP001162156">
    <property type="component" value="Unassembled WGS sequence"/>
</dbReference>
<name>A0AAV8XFB3_9CUCU</name>
<sequence length="117" mass="13669">MIRKSEKPLQQVINRVIEGSLLINKQEVELGAVYAQEHFEGPLLPNCRSPQYKELKLPKCTLKLNSGDCYIRMLNHVIVKVRNIVTCLNQKVIIGQEILEKQPFFTHHVIPQIWEYF</sequence>
<evidence type="ECO:0000313" key="1">
    <source>
        <dbReference type="EMBL" id="KAJ8937240.1"/>
    </source>
</evidence>
<keyword evidence="2" id="KW-1185">Reference proteome</keyword>
<dbReference type="AlphaFoldDB" id="A0AAV8XFB3"/>
<organism evidence="1 2">
    <name type="scientific">Rhamnusium bicolor</name>
    <dbReference type="NCBI Taxonomy" id="1586634"/>
    <lineage>
        <taxon>Eukaryota</taxon>
        <taxon>Metazoa</taxon>
        <taxon>Ecdysozoa</taxon>
        <taxon>Arthropoda</taxon>
        <taxon>Hexapoda</taxon>
        <taxon>Insecta</taxon>
        <taxon>Pterygota</taxon>
        <taxon>Neoptera</taxon>
        <taxon>Endopterygota</taxon>
        <taxon>Coleoptera</taxon>
        <taxon>Polyphaga</taxon>
        <taxon>Cucujiformia</taxon>
        <taxon>Chrysomeloidea</taxon>
        <taxon>Cerambycidae</taxon>
        <taxon>Lepturinae</taxon>
        <taxon>Rhagiini</taxon>
        <taxon>Rhamnusium</taxon>
    </lineage>
</organism>
<comment type="caution">
    <text evidence="1">The sequence shown here is derived from an EMBL/GenBank/DDBJ whole genome shotgun (WGS) entry which is preliminary data.</text>
</comment>
<accession>A0AAV8XFB3</accession>
<protein>
    <submittedName>
        <fullName evidence="1">Uncharacterized protein</fullName>
    </submittedName>
</protein>
<gene>
    <name evidence="1" type="ORF">NQ314_011995</name>
</gene>